<dbReference type="PANTHER" id="PTHR37425">
    <property type="match status" value="1"/>
</dbReference>
<feature type="compositionally biased region" description="Basic and acidic residues" evidence="12">
    <location>
        <begin position="587"/>
        <end position="601"/>
    </location>
</feature>
<keyword evidence="7" id="KW-0862">Zinc</keyword>
<comment type="pathway">
    <text evidence="2">Cell wall biogenesis; cell wall polysaccharide biosynthesis.</text>
</comment>
<keyword evidence="3" id="KW-0645">Protease</keyword>
<comment type="cofactor">
    <cofactor evidence="1">
        <name>Zn(2+)</name>
        <dbReference type="ChEBI" id="CHEBI:29105"/>
    </cofactor>
</comment>
<dbReference type="CDD" id="cd14844">
    <property type="entry name" value="Zn-DD-carboxypeptidase_like"/>
    <property type="match status" value="1"/>
</dbReference>
<name>A0A5C4JLR7_9HYPH</name>
<evidence type="ECO:0000256" key="11">
    <source>
        <dbReference type="ARBA" id="ARBA00093666"/>
    </source>
</evidence>
<evidence type="ECO:0000256" key="3">
    <source>
        <dbReference type="ARBA" id="ARBA00022670"/>
    </source>
</evidence>
<evidence type="ECO:0000256" key="13">
    <source>
        <dbReference type="SAM" id="Phobius"/>
    </source>
</evidence>
<proteinExistence type="inferred from homology"/>
<dbReference type="Proteomes" id="UP000307874">
    <property type="component" value="Unassembled WGS sequence"/>
</dbReference>
<keyword evidence="9" id="KW-0961">Cell wall biogenesis/degradation</keyword>
<evidence type="ECO:0000256" key="6">
    <source>
        <dbReference type="ARBA" id="ARBA00022801"/>
    </source>
</evidence>
<dbReference type="GO" id="GO:0071555">
    <property type="term" value="P:cell wall organization"/>
    <property type="evidence" value="ECO:0007669"/>
    <property type="project" value="UniProtKB-KW"/>
</dbReference>
<comment type="similarity">
    <text evidence="10">Belongs to the peptidase M15 family.</text>
</comment>
<evidence type="ECO:0000256" key="12">
    <source>
        <dbReference type="SAM" id="MobiDB-lite"/>
    </source>
</evidence>
<evidence type="ECO:0000256" key="4">
    <source>
        <dbReference type="ARBA" id="ARBA00022723"/>
    </source>
</evidence>
<dbReference type="Gene3D" id="3.30.1380.10">
    <property type="match status" value="1"/>
</dbReference>
<keyword evidence="4" id="KW-0479">Metal-binding</keyword>
<evidence type="ECO:0000256" key="7">
    <source>
        <dbReference type="ARBA" id="ARBA00022833"/>
    </source>
</evidence>
<keyword evidence="15" id="KW-1185">Reference proteome</keyword>
<comment type="caution">
    <text evidence="14">The sequence shown here is derived from an EMBL/GenBank/DDBJ whole genome shotgun (WGS) entry which is preliminary data.</text>
</comment>
<evidence type="ECO:0000256" key="10">
    <source>
        <dbReference type="ARBA" id="ARBA00093448"/>
    </source>
</evidence>
<accession>A0A5C4JLR7</accession>
<dbReference type="GO" id="GO:0008237">
    <property type="term" value="F:metallopeptidase activity"/>
    <property type="evidence" value="ECO:0007669"/>
    <property type="project" value="UniProtKB-KW"/>
</dbReference>
<dbReference type="InterPro" id="IPR010275">
    <property type="entry name" value="MepK"/>
</dbReference>
<keyword evidence="8" id="KW-0482">Metalloprotease</keyword>
<reference evidence="14 15" key="1">
    <citation type="submission" date="2019-06" db="EMBL/GenBank/DDBJ databases">
        <title>Martelella lutilitoris sp. nov., isolated from a tidal mudflat.</title>
        <authorList>
            <person name="Kim Y.-J."/>
        </authorList>
    </citation>
    <scope>NUCLEOTIDE SEQUENCE [LARGE SCALE GENOMIC DNA]</scope>
    <source>
        <strain evidence="14 15">GH2-6</strain>
    </source>
</reference>
<evidence type="ECO:0000313" key="15">
    <source>
        <dbReference type="Proteomes" id="UP000307874"/>
    </source>
</evidence>
<evidence type="ECO:0000256" key="8">
    <source>
        <dbReference type="ARBA" id="ARBA00023049"/>
    </source>
</evidence>
<dbReference type="PANTHER" id="PTHR37425:SF1">
    <property type="entry name" value="OUTER MEMBRANE PROTEIN"/>
    <property type="match status" value="1"/>
</dbReference>
<dbReference type="GO" id="GO:0046872">
    <property type="term" value="F:metal ion binding"/>
    <property type="evidence" value="ECO:0007669"/>
    <property type="project" value="UniProtKB-KW"/>
</dbReference>
<dbReference type="Pfam" id="PF05951">
    <property type="entry name" value="Peptidase_M15_2"/>
    <property type="match status" value="1"/>
</dbReference>
<keyword evidence="6" id="KW-0378">Hydrolase</keyword>
<feature type="transmembrane region" description="Helical" evidence="13">
    <location>
        <begin position="61"/>
        <end position="81"/>
    </location>
</feature>
<keyword evidence="13" id="KW-1133">Transmembrane helix</keyword>
<dbReference type="GO" id="GO:0006508">
    <property type="term" value="P:proteolysis"/>
    <property type="evidence" value="ECO:0007669"/>
    <property type="project" value="UniProtKB-KW"/>
</dbReference>
<keyword evidence="13" id="KW-0812">Transmembrane</keyword>
<sequence length="601" mass="65200">MLPIKWQAERQAGKCLVCAALDLQEGHRPSPLRLLTVRGPDHDIQSTQGESGLSDRPSSIFLQRTIAVLALLAAIFCFFGVSEAQAETRTLKLYYIHTGEKAEITFKRNGRYDKKGLEQLNWFLRDWRRKEPTNMNPQLFDLVWEVYQQVGAKDYINVVSAYRSPETNAMLRKTSSGVAKKSQHMLGNAMDFFIPGVPLAKLRATAMKLQRGGVGYYPSSGSPFVHLDVASVRAWPRMSRSQLVALFPEGHTLHLPADGKPLPGYQDALAEYKAKGSVSGSEPVRVASNDDGDEDERPNLLSMLFNRGNSRNDDDAGSSQRQRAATPSRQSAPQQSAPQQRPVDILTAAVSFDNLDIPLPLSRPGADNADLGTPLATALVDPNPPEAEPALAIAANIPVPQSRPSSLGDAEGMSVSDVLVAEAASPVEPAPVEVASLGGETSFEEDRFGFMNGEVPVPSPRMSYAGLDQGAPITPEQLQAAGRARAAIPEPAQNPRKTAQSELARKLAAMGDTTELAYNEDNDFRTLFRPTLARINATAPDEPTKGARPGTVLPRDAGSTADVSADRYRSANGHQSASLVSTNSSKSDQRSIVDYFDRERF</sequence>
<keyword evidence="5" id="KW-0732">Signal</keyword>
<dbReference type="EMBL" id="VCLB01000013">
    <property type="protein sequence ID" value="TNB46044.1"/>
    <property type="molecule type" value="Genomic_DNA"/>
</dbReference>
<gene>
    <name evidence="14" type="ORF">FF124_19845</name>
</gene>
<feature type="region of interest" description="Disordered" evidence="12">
    <location>
        <begin position="274"/>
        <end position="341"/>
    </location>
</feature>
<dbReference type="AlphaFoldDB" id="A0A5C4JLR7"/>
<evidence type="ECO:0000256" key="1">
    <source>
        <dbReference type="ARBA" id="ARBA00001947"/>
    </source>
</evidence>
<evidence type="ECO:0000256" key="5">
    <source>
        <dbReference type="ARBA" id="ARBA00022729"/>
    </source>
</evidence>
<feature type="region of interest" description="Disordered" evidence="12">
    <location>
        <begin position="535"/>
        <end position="601"/>
    </location>
</feature>
<evidence type="ECO:0000256" key="9">
    <source>
        <dbReference type="ARBA" id="ARBA00023316"/>
    </source>
</evidence>
<feature type="compositionally biased region" description="Polar residues" evidence="12">
    <location>
        <begin position="572"/>
        <end position="586"/>
    </location>
</feature>
<feature type="compositionally biased region" description="Low complexity" evidence="12">
    <location>
        <begin position="324"/>
        <end position="341"/>
    </location>
</feature>
<dbReference type="InterPro" id="IPR009045">
    <property type="entry name" value="Zn_M74/Hedgehog-like"/>
</dbReference>
<keyword evidence="13" id="KW-0472">Membrane</keyword>
<dbReference type="SUPFAM" id="SSF55166">
    <property type="entry name" value="Hedgehog/DD-peptidase"/>
    <property type="match status" value="1"/>
</dbReference>
<dbReference type="OrthoDB" id="9782994at2"/>
<protein>
    <recommendedName>
        <fullName evidence="11">Murein endopeptidase K</fullName>
    </recommendedName>
</protein>
<evidence type="ECO:0000313" key="14">
    <source>
        <dbReference type="EMBL" id="TNB46044.1"/>
    </source>
</evidence>
<evidence type="ECO:0000256" key="2">
    <source>
        <dbReference type="ARBA" id="ARBA00004776"/>
    </source>
</evidence>
<organism evidence="14 15">
    <name type="scientific">Martelella lutilitoris</name>
    <dbReference type="NCBI Taxonomy" id="2583532"/>
    <lineage>
        <taxon>Bacteria</taxon>
        <taxon>Pseudomonadati</taxon>
        <taxon>Pseudomonadota</taxon>
        <taxon>Alphaproteobacteria</taxon>
        <taxon>Hyphomicrobiales</taxon>
        <taxon>Aurantimonadaceae</taxon>
        <taxon>Martelella</taxon>
    </lineage>
</organism>